<reference evidence="1 2" key="1">
    <citation type="journal article" date="2024" name="Science">
        <title>Giant polyketide synthase enzymes in the biosynthesis of giant marine polyether toxins.</title>
        <authorList>
            <person name="Fallon T.R."/>
            <person name="Shende V.V."/>
            <person name="Wierzbicki I.H."/>
            <person name="Pendleton A.L."/>
            <person name="Watervoot N.F."/>
            <person name="Auber R.P."/>
            <person name="Gonzalez D.J."/>
            <person name="Wisecaver J.H."/>
            <person name="Moore B.S."/>
        </authorList>
    </citation>
    <scope>NUCLEOTIDE SEQUENCE [LARGE SCALE GENOMIC DNA]</scope>
    <source>
        <strain evidence="1 2">12B1</strain>
    </source>
</reference>
<name>A0AB34K0T7_PRYPA</name>
<comment type="caution">
    <text evidence="1">The sequence shown here is derived from an EMBL/GenBank/DDBJ whole genome shotgun (WGS) entry which is preliminary data.</text>
</comment>
<gene>
    <name evidence="1" type="ORF">AB1Y20_014862</name>
</gene>
<dbReference type="AlphaFoldDB" id="A0AB34K0T7"/>
<evidence type="ECO:0000313" key="1">
    <source>
        <dbReference type="EMBL" id="KAL1526134.1"/>
    </source>
</evidence>
<evidence type="ECO:0000313" key="2">
    <source>
        <dbReference type="Proteomes" id="UP001515480"/>
    </source>
</evidence>
<accession>A0AB34K0T7</accession>
<dbReference type="EMBL" id="JBGBPQ010000003">
    <property type="protein sequence ID" value="KAL1526134.1"/>
    <property type="molecule type" value="Genomic_DNA"/>
</dbReference>
<keyword evidence="2" id="KW-1185">Reference proteome</keyword>
<sequence length="112" mass="12588">MPPPAPTLSPPPSRLAFAHLEQPATLFVRLHDRLQRRPLIAGDLLLHMHHLQVLGQPDDAFRERSEERRLPHAVPTHQPVVAPVVQREYRVVEQLLPQAGGERVVVGRGESC</sequence>
<dbReference type="Proteomes" id="UP001515480">
    <property type="component" value="Unassembled WGS sequence"/>
</dbReference>
<protein>
    <submittedName>
        <fullName evidence="1">Uncharacterized protein</fullName>
    </submittedName>
</protein>
<organism evidence="1 2">
    <name type="scientific">Prymnesium parvum</name>
    <name type="common">Toxic golden alga</name>
    <dbReference type="NCBI Taxonomy" id="97485"/>
    <lineage>
        <taxon>Eukaryota</taxon>
        <taxon>Haptista</taxon>
        <taxon>Haptophyta</taxon>
        <taxon>Prymnesiophyceae</taxon>
        <taxon>Prymnesiales</taxon>
        <taxon>Prymnesiaceae</taxon>
        <taxon>Prymnesium</taxon>
    </lineage>
</organism>
<proteinExistence type="predicted"/>